<organism evidence="3 4">
    <name type="scientific">Marinobacter nauticus</name>
    <name type="common">Marinobacter hydrocarbonoclasticus</name>
    <name type="synonym">Marinobacter aquaeolei</name>
    <dbReference type="NCBI Taxonomy" id="2743"/>
    <lineage>
        <taxon>Bacteria</taxon>
        <taxon>Pseudomonadati</taxon>
        <taxon>Pseudomonadota</taxon>
        <taxon>Gammaproteobacteria</taxon>
        <taxon>Pseudomonadales</taxon>
        <taxon>Marinobacteraceae</taxon>
        <taxon>Marinobacter</taxon>
    </lineage>
</organism>
<dbReference type="InterPro" id="IPR010982">
    <property type="entry name" value="Lambda_DNA-bd_dom_sf"/>
</dbReference>
<dbReference type="Proteomes" id="UP000253647">
    <property type="component" value="Unassembled WGS sequence"/>
</dbReference>
<dbReference type="EMBL" id="QPJI01000034">
    <property type="protein sequence ID" value="RCW62104.1"/>
    <property type="molecule type" value="Genomic_DNA"/>
</dbReference>
<name>A0A368X7S5_MARNT</name>
<keyword evidence="1" id="KW-0238">DNA-binding</keyword>
<dbReference type="PANTHER" id="PTHR36924">
    <property type="entry name" value="ANTITOXIN HIGA-1"/>
    <property type="match status" value="1"/>
</dbReference>
<dbReference type="PANTHER" id="PTHR36924:SF1">
    <property type="entry name" value="ANTITOXIN HIGA-1"/>
    <property type="match status" value="1"/>
</dbReference>
<dbReference type="Pfam" id="PF01381">
    <property type="entry name" value="HTH_3"/>
    <property type="match status" value="1"/>
</dbReference>
<accession>A0A368X7S5</accession>
<reference evidence="3 4" key="1">
    <citation type="submission" date="2018-07" db="EMBL/GenBank/DDBJ databases">
        <title>Freshwater and sediment microbial communities from various areas in North America, analyzing microbe dynamics in response to fracking.</title>
        <authorList>
            <person name="Lamendella R."/>
        </authorList>
    </citation>
    <scope>NUCLEOTIDE SEQUENCE [LARGE SCALE GENOMIC DNA]</scope>
    <source>
        <strain evidence="3 4">105B</strain>
    </source>
</reference>
<comment type="caution">
    <text evidence="3">The sequence shown here is derived from an EMBL/GenBank/DDBJ whole genome shotgun (WGS) entry which is preliminary data.</text>
</comment>
<dbReference type="PROSITE" id="PS50943">
    <property type="entry name" value="HTH_CROC1"/>
    <property type="match status" value="1"/>
</dbReference>
<evidence type="ECO:0000313" key="3">
    <source>
        <dbReference type="EMBL" id="RCW62104.1"/>
    </source>
</evidence>
<evidence type="ECO:0000256" key="1">
    <source>
        <dbReference type="ARBA" id="ARBA00023125"/>
    </source>
</evidence>
<dbReference type="InterPro" id="IPR001387">
    <property type="entry name" value="Cro/C1-type_HTH"/>
</dbReference>
<dbReference type="AlphaFoldDB" id="A0A368X7S5"/>
<dbReference type="RefSeq" id="WP_011786638.1">
    <property type="nucleotide sequence ID" value="NZ_JAEMWY010000008.1"/>
</dbReference>
<sequence>MVTVGMRPIHPGEILLEDYLEPLGMSVNALSKELYVPAQRLNEIVRERRGVTADTAMRLARYFGTTEQFWLNLQTDYDLRRVRAEKSDQIKKLIKPRKSDHEAA</sequence>
<dbReference type="OMA" id="MNLQSEY"/>
<dbReference type="GO" id="GO:0003677">
    <property type="term" value="F:DNA binding"/>
    <property type="evidence" value="ECO:0007669"/>
    <property type="project" value="UniProtKB-KW"/>
</dbReference>
<dbReference type="CDD" id="cd00093">
    <property type="entry name" value="HTH_XRE"/>
    <property type="match status" value="1"/>
</dbReference>
<dbReference type="SUPFAM" id="SSF47413">
    <property type="entry name" value="lambda repressor-like DNA-binding domains"/>
    <property type="match status" value="1"/>
</dbReference>
<proteinExistence type="predicted"/>
<dbReference type="Gene3D" id="1.10.260.40">
    <property type="entry name" value="lambda repressor-like DNA-binding domains"/>
    <property type="match status" value="1"/>
</dbReference>
<evidence type="ECO:0000313" key="4">
    <source>
        <dbReference type="Proteomes" id="UP000253647"/>
    </source>
</evidence>
<dbReference type="SMART" id="SM00530">
    <property type="entry name" value="HTH_XRE"/>
    <property type="match status" value="1"/>
</dbReference>
<gene>
    <name evidence="3" type="ORF">DET61_1346</name>
</gene>
<feature type="domain" description="HTH cro/C1-type" evidence="2">
    <location>
        <begin position="16"/>
        <end position="70"/>
    </location>
</feature>
<dbReference type="NCBIfam" id="TIGR02607">
    <property type="entry name" value="antidote_HigA"/>
    <property type="match status" value="1"/>
</dbReference>
<dbReference type="InterPro" id="IPR013430">
    <property type="entry name" value="Toxin_antidote_HigA"/>
</dbReference>
<evidence type="ECO:0000259" key="2">
    <source>
        <dbReference type="PROSITE" id="PS50943"/>
    </source>
</evidence>
<protein>
    <submittedName>
        <fullName evidence="3">XRE family plasmid maintenance system antidote protein</fullName>
    </submittedName>
</protein>